<comment type="caution">
    <text evidence="1">The sequence shown here is derived from an EMBL/GenBank/DDBJ whole genome shotgun (WGS) entry which is preliminary data.</text>
</comment>
<dbReference type="SUPFAM" id="SSF117396">
    <property type="entry name" value="TM1631-like"/>
    <property type="match status" value="1"/>
</dbReference>
<evidence type="ECO:0000313" key="2">
    <source>
        <dbReference type="Proteomes" id="UP000269499"/>
    </source>
</evidence>
<reference evidence="1 2" key="1">
    <citation type="submission" date="2018-06" db="EMBL/GenBank/DDBJ databases">
        <title>Extensive metabolic versatility and redundancy in microbially diverse, dynamic hydrothermal sediments.</title>
        <authorList>
            <person name="Dombrowski N."/>
            <person name="Teske A."/>
            <person name="Baker B.J."/>
        </authorList>
    </citation>
    <scope>NUCLEOTIDE SEQUENCE [LARGE SCALE GENOMIC DNA]</scope>
    <source>
        <strain evidence="1">B20_G2</strain>
    </source>
</reference>
<organism evidence="1 2">
    <name type="scientific">Thermoproteota archaeon</name>
    <dbReference type="NCBI Taxonomy" id="2056631"/>
    <lineage>
        <taxon>Archaea</taxon>
        <taxon>Thermoproteota</taxon>
    </lineage>
</organism>
<evidence type="ECO:0000313" key="1">
    <source>
        <dbReference type="EMBL" id="RLE54240.1"/>
    </source>
</evidence>
<name>A0A497F5N1_9CREN</name>
<accession>A0A497F5N1</accession>
<dbReference type="AlphaFoldDB" id="A0A497F5N1"/>
<dbReference type="EMBL" id="QMRA01000030">
    <property type="protein sequence ID" value="RLE54240.1"/>
    <property type="molecule type" value="Genomic_DNA"/>
</dbReference>
<dbReference type="Pfam" id="PF01904">
    <property type="entry name" value="DUF72"/>
    <property type="match status" value="1"/>
</dbReference>
<dbReference type="PANTHER" id="PTHR30348:SF4">
    <property type="entry name" value="DUF72 DOMAIN-CONTAINING PROTEIN"/>
    <property type="match status" value="1"/>
</dbReference>
<protein>
    <recommendedName>
        <fullName evidence="3">DUF72 domain-containing protein</fullName>
    </recommendedName>
</protein>
<dbReference type="Gene3D" id="3.20.20.410">
    <property type="entry name" value="Protein of unknown function UPF0759"/>
    <property type="match status" value="1"/>
</dbReference>
<evidence type="ECO:0008006" key="3">
    <source>
        <dbReference type="Google" id="ProtNLM"/>
    </source>
</evidence>
<proteinExistence type="predicted"/>
<dbReference type="PANTHER" id="PTHR30348">
    <property type="entry name" value="UNCHARACTERIZED PROTEIN YECE"/>
    <property type="match status" value="1"/>
</dbReference>
<dbReference type="InterPro" id="IPR002763">
    <property type="entry name" value="DUF72"/>
</dbReference>
<sequence length="400" mass="46686">MSVDQMKIRIGTSGWDYSDWVGVFYQSPRRKFEYYCKVFNTVEIDSTFYSFPSPNIVRSWIRRSPKNFVFAAKIPRLITHTKELNLKLGVEKDLDLFLNLMKPLKEANKLGPLLFQLPPSMSCDLDLLESLLEILPSDYEFAVEFRHSSWLKSETFNLLRKYGVAYVIVDEPLLPPVCEVTSSFAYIRWHGRGSRPWYYYRYKPEELREWIPRVRDVSEKVDVVYGYFNNHFHGFACESALIVLEMLGILTPIQAEVKRKIEEHFKTGRALVPKPVVKGGLKVYSILATDDPSKLVQLFTDERRLKRAMQISDSEVSIEEISPSMVKAKIRDYIAIIDVENKLLMHNCADFARVSTVKQFCKHLAKLFQVIPRDLSSKILKQIFNQLSEWTFRPLIEDEE</sequence>
<dbReference type="InterPro" id="IPR036520">
    <property type="entry name" value="UPF0759_sf"/>
</dbReference>
<dbReference type="Proteomes" id="UP000269499">
    <property type="component" value="Unassembled WGS sequence"/>
</dbReference>
<gene>
    <name evidence="1" type="ORF">DRJ26_02115</name>
</gene>